<dbReference type="PANTHER" id="PTHR10696">
    <property type="entry name" value="GAMMA-BUTYROBETAINE HYDROXYLASE-RELATED"/>
    <property type="match status" value="1"/>
</dbReference>
<feature type="domain" description="TauD/TfdA-like" evidence="4">
    <location>
        <begin position="32"/>
        <end position="308"/>
    </location>
</feature>
<sequence>MATTTPWAPKVIRPEDIGTDASGAGLKEHLHSLDLEAMLVEHKALVWRGFGIARAEFDAVVDALLPTRWAYRHGNSPRTKVGDNIYTSTEYPAEHTISMHNELSYAKRYPSRLVFYCEQAAATGGATPVVDGAAWLAALDDEVREAYRGGVRYRQNLHGGHGFGKSWQETFETDDRAEVEQFLAGTGAEWEWRDDDRLRIEQPGPSTVVDPRTGTEVWFNQSDQWHAASLGDETAKALAAIMAEEDMPQSVAFADGSPIPAEYVIQVRDRGLATAVDVDWAQGDLMVIDNVLTGHGRRPFTGQRRVLVAMAG</sequence>
<dbReference type="AlphaFoldDB" id="A0A4R6SEX5"/>
<keyword evidence="2" id="KW-0560">Oxidoreductase</keyword>
<dbReference type="InterPro" id="IPR050411">
    <property type="entry name" value="AlphaKG_dependent_hydroxylases"/>
</dbReference>
<dbReference type="EMBL" id="SNXZ01000002">
    <property type="protein sequence ID" value="TDQ00512.1"/>
    <property type="molecule type" value="Genomic_DNA"/>
</dbReference>
<dbReference type="SUPFAM" id="SSF51197">
    <property type="entry name" value="Clavaminate synthase-like"/>
    <property type="match status" value="1"/>
</dbReference>
<reference evidence="5 6" key="1">
    <citation type="submission" date="2019-03" db="EMBL/GenBank/DDBJ databases">
        <title>Genomic Encyclopedia of Type Strains, Phase IV (KMG-IV): sequencing the most valuable type-strain genomes for metagenomic binning, comparative biology and taxonomic classification.</title>
        <authorList>
            <person name="Goeker M."/>
        </authorList>
    </citation>
    <scope>NUCLEOTIDE SEQUENCE [LARGE SCALE GENOMIC DNA]</scope>
    <source>
        <strain evidence="5 6">DSM 45361</strain>
    </source>
</reference>
<dbReference type="InterPro" id="IPR042098">
    <property type="entry name" value="TauD-like_sf"/>
</dbReference>
<dbReference type="Gene3D" id="3.60.130.10">
    <property type="entry name" value="Clavaminate synthase-like"/>
    <property type="match status" value="1"/>
</dbReference>
<evidence type="ECO:0000256" key="1">
    <source>
        <dbReference type="ARBA" id="ARBA00001954"/>
    </source>
</evidence>
<organism evidence="5 6">
    <name type="scientific">Labedaea rhizosphaerae</name>
    <dbReference type="NCBI Taxonomy" id="598644"/>
    <lineage>
        <taxon>Bacteria</taxon>
        <taxon>Bacillati</taxon>
        <taxon>Actinomycetota</taxon>
        <taxon>Actinomycetes</taxon>
        <taxon>Pseudonocardiales</taxon>
        <taxon>Pseudonocardiaceae</taxon>
        <taxon>Labedaea</taxon>
    </lineage>
</organism>
<dbReference type="PANTHER" id="PTHR10696:SF21">
    <property type="entry name" value="TAUD_TFDA-LIKE DOMAIN-CONTAINING PROTEIN"/>
    <property type="match status" value="1"/>
</dbReference>
<evidence type="ECO:0000259" key="4">
    <source>
        <dbReference type="Pfam" id="PF02668"/>
    </source>
</evidence>
<protein>
    <submittedName>
        <fullName evidence="5">TfdA family taurine catabolism dioxygenase TauD</fullName>
    </submittedName>
</protein>
<evidence type="ECO:0000313" key="5">
    <source>
        <dbReference type="EMBL" id="TDQ00512.1"/>
    </source>
</evidence>
<dbReference type="RefSeq" id="WP_133849219.1">
    <property type="nucleotide sequence ID" value="NZ_SNXZ01000002.1"/>
</dbReference>
<evidence type="ECO:0000313" key="6">
    <source>
        <dbReference type="Proteomes" id="UP000295444"/>
    </source>
</evidence>
<keyword evidence="6" id="KW-1185">Reference proteome</keyword>
<proteinExistence type="predicted"/>
<evidence type="ECO:0000256" key="3">
    <source>
        <dbReference type="ARBA" id="ARBA00023004"/>
    </source>
</evidence>
<comment type="cofactor">
    <cofactor evidence="1">
        <name>Fe(2+)</name>
        <dbReference type="ChEBI" id="CHEBI:29033"/>
    </cofactor>
</comment>
<accession>A0A4R6SEX5</accession>
<evidence type="ECO:0000256" key="2">
    <source>
        <dbReference type="ARBA" id="ARBA00023002"/>
    </source>
</evidence>
<dbReference type="Proteomes" id="UP000295444">
    <property type="component" value="Unassembled WGS sequence"/>
</dbReference>
<gene>
    <name evidence="5" type="ORF">EV186_102373</name>
</gene>
<dbReference type="Pfam" id="PF02668">
    <property type="entry name" value="TauD"/>
    <property type="match status" value="1"/>
</dbReference>
<keyword evidence="5" id="KW-0223">Dioxygenase</keyword>
<keyword evidence="3" id="KW-0408">Iron</keyword>
<name>A0A4R6SEX5_LABRH</name>
<dbReference type="GO" id="GO:0051213">
    <property type="term" value="F:dioxygenase activity"/>
    <property type="evidence" value="ECO:0007669"/>
    <property type="project" value="UniProtKB-KW"/>
</dbReference>
<dbReference type="InterPro" id="IPR003819">
    <property type="entry name" value="TauD/TfdA-like"/>
</dbReference>
<comment type="caution">
    <text evidence="5">The sequence shown here is derived from an EMBL/GenBank/DDBJ whole genome shotgun (WGS) entry which is preliminary data.</text>
</comment>
<dbReference type="OrthoDB" id="9769888at2"/>